<dbReference type="Proteomes" id="UP000830115">
    <property type="component" value="Chromosome"/>
</dbReference>
<accession>A0ABY4M133</accession>
<sequence length="153" mass="16754">MTREDLTELTTTFYVAAPEGKPWGLDGEQFAIGLRQLSTQAVTAPLRTSQDMTEQLAFDGHSTMFAVHVGDVPIDGQFMEASQSLNIGPCTAAEAAAFIEWFQNLLPEGARLRFNSEKGVESGDMEDYWIPAGARCDAIAKELLNHLDEAVDE</sequence>
<evidence type="ECO:0000313" key="2">
    <source>
        <dbReference type="Proteomes" id="UP000830115"/>
    </source>
</evidence>
<evidence type="ECO:0000313" key="1">
    <source>
        <dbReference type="EMBL" id="UQA91425.1"/>
    </source>
</evidence>
<dbReference type="RefSeq" id="WP_248862252.1">
    <property type="nucleotide sequence ID" value="NZ_CP086322.1"/>
</dbReference>
<organism evidence="1 2">
    <name type="scientific">Streptomyces halobius</name>
    <dbReference type="NCBI Taxonomy" id="2879846"/>
    <lineage>
        <taxon>Bacteria</taxon>
        <taxon>Bacillati</taxon>
        <taxon>Actinomycetota</taxon>
        <taxon>Actinomycetes</taxon>
        <taxon>Kitasatosporales</taxon>
        <taxon>Streptomycetaceae</taxon>
        <taxon>Streptomyces</taxon>
    </lineage>
</organism>
<name>A0ABY4M133_9ACTN</name>
<evidence type="ECO:0008006" key="3">
    <source>
        <dbReference type="Google" id="ProtNLM"/>
    </source>
</evidence>
<gene>
    <name evidence="1" type="ORF">K9S39_05620</name>
</gene>
<proteinExistence type="predicted"/>
<reference evidence="1" key="1">
    <citation type="submission" date="2021-10" db="EMBL/GenBank/DDBJ databases">
        <title>Streptomyces nigrumlapis sp.nov.,an antimicrobial producing actinobacterium isolated from Black Gobi rocks.</title>
        <authorList>
            <person name="Wen Y."/>
            <person name="Zhang W."/>
            <person name="Liu X.G."/>
        </authorList>
    </citation>
    <scope>NUCLEOTIDE SEQUENCE</scope>
    <source>
        <strain evidence="1">ST13-2-2</strain>
    </source>
</reference>
<keyword evidence="2" id="KW-1185">Reference proteome</keyword>
<dbReference type="EMBL" id="CP086322">
    <property type="protein sequence ID" value="UQA91425.1"/>
    <property type="molecule type" value="Genomic_DNA"/>
</dbReference>
<protein>
    <recommendedName>
        <fullName evidence="3">SUKH-4 immunity protein of toxin-antitoxin system</fullName>
    </recommendedName>
</protein>